<comment type="caution">
    <text evidence="2">The sequence shown here is derived from an EMBL/GenBank/DDBJ whole genome shotgun (WGS) entry which is preliminary data.</text>
</comment>
<evidence type="ECO:0000259" key="1">
    <source>
        <dbReference type="Pfam" id="PF00149"/>
    </source>
</evidence>
<evidence type="ECO:0000313" key="2">
    <source>
        <dbReference type="EMBL" id="HJA91509.1"/>
    </source>
</evidence>
<dbReference type="SUPFAM" id="SSF56300">
    <property type="entry name" value="Metallo-dependent phosphatases"/>
    <property type="match status" value="1"/>
</dbReference>
<dbReference type="Pfam" id="PF00149">
    <property type="entry name" value="Metallophos"/>
    <property type="match status" value="1"/>
</dbReference>
<feature type="domain" description="Calcineurin-like phosphoesterase" evidence="1">
    <location>
        <begin position="25"/>
        <end position="232"/>
    </location>
</feature>
<dbReference type="Gene3D" id="3.60.21.10">
    <property type="match status" value="1"/>
</dbReference>
<reference evidence="2" key="2">
    <citation type="submission" date="2021-04" db="EMBL/GenBank/DDBJ databases">
        <authorList>
            <person name="Gilroy R."/>
        </authorList>
    </citation>
    <scope>NUCLEOTIDE SEQUENCE</scope>
    <source>
        <strain evidence="2">CHK179-7159</strain>
    </source>
</reference>
<dbReference type="EMBL" id="DWYY01000002">
    <property type="protein sequence ID" value="HJA91509.1"/>
    <property type="molecule type" value="Genomic_DNA"/>
</dbReference>
<accession>A0A9D2I452</accession>
<reference evidence="2" key="1">
    <citation type="journal article" date="2021" name="PeerJ">
        <title>Extensive microbial diversity within the chicken gut microbiome revealed by metagenomics and culture.</title>
        <authorList>
            <person name="Gilroy R."/>
            <person name="Ravi A."/>
            <person name="Getino M."/>
            <person name="Pursley I."/>
            <person name="Horton D.L."/>
            <person name="Alikhan N.F."/>
            <person name="Baker D."/>
            <person name="Gharbi K."/>
            <person name="Hall N."/>
            <person name="Watson M."/>
            <person name="Adriaenssens E.M."/>
            <person name="Foster-Nyarko E."/>
            <person name="Jarju S."/>
            <person name="Secka A."/>
            <person name="Antonio M."/>
            <person name="Oren A."/>
            <person name="Chaudhuri R.R."/>
            <person name="La Ragione R."/>
            <person name="Hildebrand F."/>
            <person name="Pallen M.J."/>
        </authorList>
    </citation>
    <scope>NUCLEOTIDE SEQUENCE</scope>
    <source>
        <strain evidence="2">CHK179-7159</strain>
    </source>
</reference>
<dbReference type="AlphaFoldDB" id="A0A9D2I452"/>
<dbReference type="InterPro" id="IPR029052">
    <property type="entry name" value="Metallo-depent_PP-like"/>
</dbReference>
<dbReference type="Proteomes" id="UP000886858">
    <property type="component" value="Unassembled WGS sequence"/>
</dbReference>
<proteinExistence type="predicted"/>
<dbReference type="InterPro" id="IPR004843">
    <property type="entry name" value="Calcineurin-like_PHP"/>
</dbReference>
<sequence length="306" mass="34531">MPSLTAKLDKLYATSPVLPFDNSSRIIIMSDCHRGQGNGGDNFLPNSVIYQGAMEYYYRNGYSYIELGDGDELWENRCIGVILRTYGRIFRLLGEFQKENRLFLLYGNHDIVKRRKTFAQAACDAYACDAPEEPDNIFEQTKASESLILENRGTGQRLFLIHGHQGSLLNDELWPLGRFLVRYLWRPLEIIGFTAPTGAGRSRRLMEKIEKQLCSYASSTGRILIAGHTHRPVFPEPGACPYFNDGSCVHPQCITGLEIRSGRISLVRWAASSDDSLHLVIRRETLNGPTALEEYDQAQSFGSLLK</sequence>
<protein>
    <submittedName>
        <fullName evidence="2">Serine/threonine protein phosphatase</fullName>
    </submittedName>
</protein>
<gene>
    <name evidence="2" type="ORF">H9717_00035</name>
</gene>
<name>A0A9D2I452_9FIRM</name>
<organism evidence="2 3">
    <name type="scientific">Candidatus Eisenbergiella merdipullorum</name>
    <dbReference type="NCBI Taxonomy" id="2838553"/>
    <lineage>
        <taxon>Bacteria</taxon>
        <taxon>Bacillati</taxon>
        <taxon>Bacillota</taxon>
        <taxon>Clostridia</taxon>
        <taxon>Lachnospirales</taxon>
        <taxon>Lachnospiraceae</taxon>
        <taxon>Eisenbergiella</taxon>
    </lineage>
</organism>
<dbReference type="GO" id="GO:0016787">
    <property type="term" value="F:hydrolase activity"/>
    <property type="evidence" value="ECO:0007669"/>
    <property type="project" value="InterPro"/>
</dbReference>
<evidence type="ECO:0000313" key="3">
    <source>
        <dbReference type="Proteomes" id="UP000886858"/>
    </source>
</evidence>